<name>A0A0D0C808_9AGAR</name>
<dbReference type="Gene3D" id="3.40.50.300">
    <property type="entry name" value="P-loop containing nucleotide triphosphate hydrolases"/>
    <property type="match status" value="1"/>
</dbReference>
<keyword evidence="2" id="KW-1185">Reference proteome</keyword>
<evidence type="ECO:0000313" key="1">
    <source>
        <dbReference type="EMBL" id="KIK54047.1"/>
    </source>
</evidence>
<protein>
    <recommendedName>
        <fullName evidence="3">DNA helicase</fullName>
    </recommendedName>
</protein>
<evidence type="ECO:0008006" key="3">
    <source>
        <dbReference type="Google" id="ProtNLM"/>
    </source>
</evidence>
<sequence length="311" mass="34954">MRNCRDNTDDIKFRRTLENMRYKACTPEDIKFLRSLVSLNRPGCHYISSALWRDTPIIVFENRQKDEINRLGCLHFAADTSQVLTHFYCTDTISTASEECQVKSSAKCKANSRVNTMSTDLQQVMWDLPASSHENHAAPVLSLCLGLPVIICYNVATELNITKGQQATVYMWHASKADHGKLVLDVLFVLLENPPSPVILEGLLHNVVPLLPRKNAGYVVLPNDRKIYISRTQVDVLPQFAMTAYASQGHTMDKVTVMLNSLCDHHAYYTALSRGRSVVNTTMLQGFDPKVITGRASSSLRHPQQSSIYLL</sequence>
<dbReference type="OrthoDB" id="3247165at2759"/>
<dbReference type="AlphaFoldDB" id="A0A0D0C808"/>
<dbReference type="HOGENOM" id="CLU_043173_2_0_1"/>
<dbReference type="InterPro" id="IPR027417">
    <property type="entry name" value="P-loop_NTPase"/>
</dbReference>
<proteinExistence type="predicted"/>
<dbReference type="SUPFAM" id="SSF52540">
    <property type="entry name" value="P-loop containing nucleoside triphosphate hydrolases"/>
    <property type="match status" value="1"/>
</dbReference>
<accession>A0A0D0C808</accession>
<dbReference type="Proteomes" id="UP000053593">
    <property type="component" value="Unassembled WGS sequence"/>
</dbReference>
<organism evidence="1 2">
    <name type="scientific">Collybiopsis luxurians FD-317 M1</name>
    <dbReference type="NCBI Taxonomy" id="944289"/>
    <lineage>
        <taxon>Eukaryota</taxon>
        <taxon>Fungi</taxon>
        <taxon>Dikarya</taxon>
        <taxon>Basidiomycota</taxon>
        <taxon>Agaricomycotina</taxon>
        <taxon>Agaricomycetes</taxon>
        <taxon>Agaricomycetidae</taxon>
        <taxon>Agaricales</taxon>
        <taxon>Marasmiineae</taxon>
        <taxon>Omphalotaceae</taxon>
        <taxon>Collybiopsis</taxon>
        <taxon>Collybiopsis luxurians</taxon>
    </lineage>
</organism>
<dbReference type="EMBL" id="KN834820">
    <property type="protein sequence ID" value="KIK54047.1"/>
    <property type="molecule type" value="Genomic_DNA"/>
</dbReference>
<gene>
    <name evidence="1" type="ORF">GYMLUDRAFT_177878</name>
</gene>
<evidence type="ECO:0000313" key="2">
    <source>
        <dbReference type="Proteomes" id="UP000053593"/>
    </source>
</evidence>
<reference evidence="1 2" key="1">
    <citation type="submission" date="2014-04" db="EMBL/GenBank/DDBJ databases">
        <title>Evolutionary Origins and Diversification of the Mycorrhizal Mutualists.</title>
        <authorList>
            <consortium name="DOE Joint Genome Institute"/>
            <consortium name="Mycorrhizal Genomics Consortium"/>
            <person name="Kohler A."/>
            <person name="Kuo A."/>
            <person name="Nagy L.G."/>
            <person name="Floudas D."/>
            <person name="Copeland A."/>
            <person name="Barry K.W."/>
            <person name="Cichocki N."/>
            <person name="Veneault-Fourrey C."/>
            <person name="LaButti K."/>
            <person name="Lindquist E.A."/>
            <person name="Lipzen A."/>
            <person name="Lundell T."/>
            <person name="Morin E."/>
            <person name="Murat C."/>
            <person name="Riley R."/>
            <person name="Ohm R."/>
            <person name="Sun H."/>
            <person name="Tunlid A."/>
            <person name="Henrissat B."/>
            <person name="Grigoriev I.V."/>
            <person name="Hibbett D.S."/>
            <person name="Martin F."/>
        </authorList>
    </citation>
    <scope>NUCLEOTIDE SEQUENCE [LARGE SCALE GENOMIC DNA]</scope>
    <source>
        <strain evidence="1 2">FD-317 M1</strain>
    </source>
</reference>